<dbReference type="GO" id="GO:0006650">
    <property type="term" value="P:glycerophospholipid metabolic process"/>
    <property type="evidence" value="ECO:0007669"/>
    <property type="project" value="UniProtKB-UniRule"/>
</dbReference>
<evidence type="ECO:0000256" key="6">
    <source>
        <dbReference type="ARBA" id="ARBA00023002"/>
    </source>
</evidence>
<keyword evidence="1 11" id="KW-0963">Cytoplasm</keyword>
<dbReference type="SUPFAM" id="SSF56796">
    <property type="entry name" value="Dehydroquinate synthase-like"/>
    <property type="match status" value="1"/>
</dbReference>
<feature type="binding site" evidence="11">
    <location>
        <position position="165"/>
    </location>
    <ligand>
        <name>substrate</name>
    </ligand>
</feature>
<feature type="binding site" evidence="12">
    <location>
        <position position="165"/>
    </location>
    <ligand>
        <name>glycerol</name>
        <dbReference type="ChEBI" id="CHEBI:17754"/>
    </ligand>
</feature>
<keyword evidence="10 11" id="KW-1208">Phospholipid metabolism</keyword>
<dbReference type="HAMAP" id="MF_00497_A">
    <property type="entry name" value="G1P_dehydrogenase_A"/>
    <property type="match status" value="1"/>
</dbReference>
<dbReference type="Pfam" id="PF13685">
    <property type="entry name" value="Fe-ADH_2"/>
    <property type="match status" value="1"/>
</dbReference>
<dbReference type="EMBL" id="LYOS01000002">
    <property type="protein sequence ID" value="OFV68023.1"/>
    <property type="molecule type" value="Genomic_DNA"/>
</dbReference>
<keyword evidence="2 11" id="KW-0444">Lipid biosynthesis</keyword>
<evidence type="ECO:0000256" key="5">
    <source>
        <dbReference type="ARBA" id="ARBA00022857"/>
    </source>
</evidence>
<dbReference type="CDD" id="cd08173">
    <property type="entry name" value="Gro1PDH"/>
    <property type="match status" value="1"/>
</dbReference>
<feature type="binding site" evidence="12">
    <location>
        <position position="245"/>
    </location>
    <ligand>
        <name>glycerol</name>
        <dbReference type="ChEBI" id="CHEBI:17754"/>
    </ligand>
</feature>
<protein>
    <recommendedName>
        <fullName evidence="11">Glycerol-1-phosphate dehydrogenase [NAD(P)+]</fullName>
        <shortName evidence="11">G1P dehydrogenase</shortName>
        <shortName evidence="11">G1PDH</shortName>
        <ecNumber evidence="11">1.1.1.261</ecNumber>
    </recommendedName>
    <alternativeName>
        <fullName evidence="11">Enantiomeric glycerophosphate synthase</fullName>
    </alternativeName>
    <alternativeName>
        <fullName evidence="11">sn-glycerol-1-phosphate dehydrogenase</fullName>
    </alternativeName>
</protein>
<comment type="caution">
    <text evidence="11">Lacks conserved residue(s) required for the propagation of feature annotation.</text>
</comment>
<dbReference type="Proteomes" id="UP000186940">
    <property type="component" value="Unassembled WGS sequence"/>
</dbReference>
<comment type="cofactor">
    <cofactor evidence="11 12">
        <name>Zn(2+)</name>
        <dbReference type="ChEBI" id="CHEBI:29105"/>
    </cofactor>
    <text evidence="11 12">Binds 1 zinc ion per subunit.</text>
</comment>
<accession>A0A1F2P9Y6</accession>
<evidence type="ECO:0000313" key="15">
    <source>
        <dbReference type="EMBL" id="OFV68023.1"/>
    </source>
</evidence>
<keyword evidence="6 11" id="KW-0560">Oxidoreductase</keyword>
<dbReference type="Gene3D" id="1.20.1090.10">
    <property type="entry name" value="Dehydroquinate synthase-like - alpha domain"/>
    <property type="match status" value="1"/>
</dbReference>
<dbReference type="InterPro" id="IPR023002">
    <property type="entry name" value="G1P_dehydrogenase_arc"/>
</dbReference>
<dbReference type="GO" id="GO:0046872">
    <property type="term" value="F:metal ion binding"/>
    <property type="evidence" value="ECO:0007669"/>
    <property type="project" value="UniProtKB-KW"/>
</dbReference>
<dbReference type="EC" id="1.1.1.261" evidence="11"/>
<feature type="binding site" evidence="11 14">
    <location>
        <position position="122"/>
    </location>
    <ligand>
        <name>NAD(+)</name>
        <dbReference type="ChEBI" id="CHEBI:57540"/>
    </ligand>
</feature>
<feature type="binding site" evidence="11">
    <location>
        <position position="118"/>
    </location>
    <ligand>
        <name>substrate</name>
    </ligand>
</feature>
<evidence type="ECO:0000256" key="2">
    <source>
        <dbReference type="ARBA" id="ARBA00022516"/>
    </source>
</evidence>
<feature type="binding site" evidence="12">
    <location>
        <position position="261"/>
    </location>
    <ligand>
        <name>glycerol</name>
        <dbReference type="ChEBI" id="CHEBI:17754"/>
    </ligand>
</feature>
<keyword evidence="8 11" id="KW-0443">Lipid metabolism</keyword>
<evidence type="ECO:0000256" key="10">
    <source>
        <dbReference type="ARBA" id="ARBA00023264"/>
    </source>
</evidence>
<evidence type="ECO:0000256" key="11">
    <source>
        <dbReference type="HAMAP-Rule" id="MF_00497"/>
    </source>
</evidence>
<comment type="function">
    <text evidence="11">Catalyzes the NAD(P)H-dependent reduction of dihydroxyacetonephosphate (DHAP or glycerone phosphate) to glycerol 1-phosphate (G1P). The G1P thus generated is used as the glycerophosphate backbone of phospholipids in the cellular membranes of Archaea.</text>
</comment>
<evidence type="ECO:0000256" key="14">
    <source>
        <dbReference type="PIRSR" id="PIRSR000112-3"/>
    </source>
</evidence>
<dbReference type="NCBIfam" id="NF002022">
    <property type="entry name" value="PRK00843.1"/>
    <property type="match status" value="1"/>
</dbReference>
<keyword evidence="4 11" id="KW-0862">Zinc</keyword>
<dbReference type="GO" id="GO:0106357">
    <property type="term" value="F:glycerol-1-phosphate dehydrogenase (NAD+) activity"/>
    <property type="evidence" value="ECO:0007669"/>
    <property type="project" value="RHEA"/>
</dbReference>
<feature type="binding site" evidence="11">
    <location>
        <position position="165"/>
    </location>
    <ligand>
        <name>Zn(2+)</name>
        <dbReference type="ChEBI" id="CHEBI:29105"/>
        <note>catalytic</note>
    </ligand>
</feature>
<keyword evidence="5 11" id="KW-0521">NADP</keyword>
<dbReference type="PIRSF" id="PIRSF000112">
    <property type="entry name" value="Glycerol_dehydrogenase"/>
    <property type="match status" value="1"/>
</dbReference>
<evidence type="ECO:0000313" key="16">
    <source>
        <dbReference type="Proteomes" id="UP000186940"/>
    </source>
</evidence>
<comment type="subcellular location">
    <subcellularLocation>
        <location evidence="11">Cytoplasm</location>
    </subcellularLocation>
</comment>
<dbReference type="Gene3D" id="3.40.50.1970">
    <property type="match status" value="1"/>
</dbReference>
<dbReference type="PANTHER" id="PTHR43616">
    <property type="entry name" value="GLYCEROL DEHYDROGENASE"/>
    <property type="match status" value="1"/>
</dbReference>
<organism evidence="15 16">
    <name type="scientific">Candidatus Syntropharchaeum caldarium</name>
    <dbReference type="NCBI Taxonomy" id="1838285"/>
    <lineage>
        <taxon>Archaea</taxon>
        <taxon>Methanobacteriati</taxon>
        <taxon>Methanobacteriota</taxon>
        <taxon>Stenosarchaea group</taxon>
        <taxon>Methanomicrobia</taxon>
        <taxon>Methanosarcinales</taxon>
        <taxon>ANME-2 cluster</taxon>
        <taxon>Candidatus Syntropharchaeum</taxon>
    </lineage>
</organism>
<dbReference type="PATRIC" id="fig|1838285.3.peg.672"/>
<keyword evidence="7 11" id="KW-0520">NAD</keyword>
<comment type="catalytic activity">
    <reaction evidence="11">
        <text>sn-glycerol 1-phosphate + NAD(+) = dihydroxyacetone phosphate + NADH + H(+)</text>
        <dbReference type="Rhea" id="RHEA:21412"/>
        <dbReference type="ChEBI" id="CHEBI:15378"/>
        <dbReference type="ChEBI" id="CHEBI:57540"/>
        <dbReference type="ChEBI" id="CHEBI:57642"/>
        <dbReference type="ChEBI" id="CHEBI:57685"/>
        <dbReference type="ChEBI" id="CHEBI:57945"/>
        <dbReference type="EC" id="1.1.1.261"/>
    </reaction>
</comment>
<comment type="catalytic activity">
    <reaction evidence="11">
        <text>sn-glycerol 1-phosphate + NADP(+) = dihydroxyacetone phosphate + NADPH + H(+)</text>
        <dbReference type="Rhea" id="RHEA:21416"/>
        <dbReference type="ChEBI" id="CHEBI:15378"/>
        <dbReference type="ChEBI" id="CHEBI:57642"/>
        <dbReference type="ChEBI" id="CHEBI:57685"/>
        <dbReference type="ChEBI" id="CHEBI:57783"/>
        <dbReference type="ChEBI" id="CHEBI:58349"/>
        <dbReference type="EC" id="1.1.1.261"/>
    </reaction>
</comment>
<evidence type="ECO:0000256" key="7">
    <source>
        <dbReference type="ARBA" id="ARBA00023027"/>
    </source>
</evidence>
<name>A0A1F2P9Y6_9EURY</name>
<feature type="binding site" evidence="11">
    <location>
        <position position="245"/>
    </location>
    <ligand>
        <name>Zn(2+)</name>
        <dbReference type="ChEBI" id="CHEBI:29105"/>
        <note>catalytic</note>
    </ligand>
</feature>
<dbReference type="AlphaFoldDB" id="A0A1F2P9Y6"/>
<dbReference type="GO" id="GO:0005737">
    <property type="term" value="C:cytoplasm"/>
    <property type="evidence" value="ECO:0007669"/>
    <property type="project" value="UniProtKB-SubCell"/>
</dbReference>
<feature type="binding site" evidence="13">
    <location>
        <position position="118"/>
    </location>
    <ligand>
        <name>glycerol</name>
        <dbReference type="ChEBI" id="CHEBI:17754"/>
    </ligand>
</feature>
<evidence type="ECO:0000256" key="12">
    <source>
        <dbReference type="PIRSR" id="PIRSR000112-1"/>
    </source>
</evidence>
<evidence type="ECO:0000256" key="8">
    <source>
        <dbReference type="ARBA" id="ARBA00023098"/>
    </source>
</evidence>
<evidence type="ECO:0000256" key="9">
    <source>
        <dbReference type="ARBA" id="ARBA00023209"/>
    </source>
</evidence>
<feature type="binding site" evidence="11">
    <location>
        <position position="249"/>
    </location>
    <ligand>
        <name>substrate</name>
    </ligand>
</feature>
<comment type="caution">
    <text evidence="15">The sequence shown here is derived from an EMBL/GenBank/DDBJ whole genome shotgun (WGS) entry which is preliminary data.</text>
</comment>
<sequence length="355" mass="37260">MQLPREIVVGHGVIEEVGNVCQKLGLHGSAIVVMDDITASIAGNHVCEILAASGYDPVPFVTDSVRRERIDDVNALATEVKASFVIGVGGGTVIDLAKISSARINKPFLSVPTAAAHDGIASPRASVKEERGSISVAAQSPLGVVADTEIIVKAPPRLLRSGCGDVISNITAVKDWALASKLINAPYSAYAAALAEMTAKMIIESSDQIKPNFEESVRLVVKALISGGVAMSIAGSSAPASGSEHKFSHALDKIAPEPALHGEQCGVGTIMMMHLHGGDWKMIRTALQNIGAPVDAEALGIDDKYIIEALTIAHTINPERYTILGTGITADAAERLASFTRVIKRKGSDKNGYRD</sequence>
<feature type="binding site" evidence="11 14">
    <location>
        <begin position="91"/>
        <end position="95"/>
    </location>
    <ligand>
        <name>NAD(+)</name>
        <dbReference type="ChEBI" id="CHEBI:57540"/>
    </ligand>
</feature>
<comment type="similarity">
    <text evidence="11">Belongs to the glycerol-1-phosphate dehydrogenase family.</text>
</comment>
<reference evidence="15" key="1">
    <citation type="submission" date="2016-05" db="EMBL/GenBank/DDBJ databases">
        <title>Microbial consortia oxidize butane by reversing methanogenesis.</title>
        <authorList>
            <person name="Laso-Perez R."/>
            <person name="Richter M."/>
            <person name="Wegener G."/>
            <person name="Musat F."/>
        </authorList>
    </citation>
    <scope>NUCLEOTIDE SEQUENCE [LARGE SCALE GENOMIC DNA]</scope>
    <source>
        <strain evidence="15">BOX2</strain>
    </source>
</reference>
<comment type="pathway">
    <text evidence="11">Membrane lipid metabolism; glycerophospholipid metabolism.</text>
</comment>
<evidence type="ECO:0000256" key="4">
    <source>
        <dbReference type="ARBA" id="ARBA00022833"/>
    </source>
</evidence>
<dbReference type="InterPro" id="IPR016205">
    <property type="entry name" value="Glycerol_DH"/>
</dbReference>
<keyword evidence="9 11" id="KW-0594">Phospholipid biosynthesis</keyword>
<dbReference type="UniPathway" id="UPA00940"/>
<proteinExistence type="inferred from homology"/>
<dbReference type="PANTHER" id="PTHR43616:SF5">
    <property type="entry name" value="GLYCEROL DEHYDROGENASE 1"/>
    <property type="match status" value="1"/>
</dbReference>
<keyword evidence="16" id="KW-1185">Reference proteome</keyword>
<keyword evidence="3 11" id="KW-0479">Metal-binding</keyword>
<gene>
    <name evidence="11" type="primary">egsA</name>
    <name evidence="15" type="ORF">SCAL_000663</name>
</gene>
<dbReference type="InterPro" id="IPR032837">
    <property type="entry name" value="G1PDH"/>
</dbReference>
<feature type="binding site" evidence="11">
    <location>
        <position position="261"/>
    </location>
    <ligand>
        <name>Zn(2+)</name>
        <dbReference type="ChEBI" id="CHEBI:29105"/>
        <note>catalytic</note>
    </ligand>
</feature>
<evidence type="ECO:0000256" key="3">
    <source>
        <dbReference type="ARBA" id="ARBA00022723"/>
    </source>
</evidence>
<dbReference type="STRING" id="1838285.SCAL_000663"/>
<evidence type="ECO:0000256" key="13">
    <source>
        <dbReference type="PIRSR" id="PIRSR000112-2"/>
    </source>
</evidence>
<dbReference type="GO" id="GO:0008654">
    <property type="term" value="P:phospholipid biosynthetic process"/>
    <property type="evidence" value="ECO:0007669"/>
    <property type="project" value="UniProtKB-KW"/>
</dbReference>
<evidence type="ECO:0000256" key="1">
    <source>
        <dbReference type="ARBA" id="ARBA00022490"/>
    </source>
</evidence>
<dbReference type="GO" id="GO:0106358">
    <property type="term" value="F:glycerol-1-phosphate dehydrogenase (NADP+) activity"/>
    <property type="evidence" value="ECO:0007669"/>
    <property type="project" value="RHEA"/>
</dbReference>